<reference evidence="1 2" key="1">
    <citation type="journal article" date="2008" name="Appl. Environ. Microbiol.">
        <title>Genome of the epsilonproteobacterial chemolithoautotroph Sulfurimonas denitrificans.</title>
        <authorList>
            <person name="Sievert S.M."/>
            <person name="Scott K.M."/>
            <person name="Klotz M.G."/>
            <person name="Chain P.S.G."/>
            <person name="Hauser L.J."/>
            <person name="Hemp J."/>
            <person name="Huegler M."/>
            <person name="Land M."/>
            <person name="Lapidus A."/>
            <person name="Larimer F.W."/>
            <person name="Lucas S."/>
            <person name="Malfatti S.A."/>
            <person name="Meyer F."/>
            <person name="Paulsen I.T."/>
            <person name="Ren Q."/>
            <person name="Simon J."/>
            <person name="Bailey K."/>
            <person name="Diaz E."/>
            <person name="Fitzpatrick K.A."/>
            <person name="Glover B."/>
            <person name="Gwatney N."/>
            <person name="Korajkic A."/>
            <person name="Long A."/>
            <person name="Mobberley J.M."/>
            <person name="Pantry S.N."/>
            <person name="Pazder G."/>
            <person name="Peterson S."/>
            <person name="Quintanilla J.D."/>
            <person name="Sprinkle R."/>
            <person name="Stephens J."/>
            <person name="Thomas P."/>
            <person name="Vaughn R."/>
            <person name="Weber M.J."/>
            <person name="Wooten L.L."/>
        </authorList>
    </citation>
    <scope>NUCLEOTIDE SEQUENCE [LARGE SCALE GENOMIC DNA]</scope>
    <source>
        <strain evidence="2">ATCC 33889 / DSM 1251</strain>
    </source>
</reference>
<protein>
    <submittedName>
        <fullName evidence="1">Uncharacterized protein</fullName>
    </submittedName>
</protein>
<dbReference type="HOGENOM" id="CLU_2572571_0_0_7"/>
<sequence>MKNYLILENYRMLIKKDELNRVFLSYAINSGNEIIEHTEGILKVVNCEIADAMYKYFDTDLISYGVEVFDENTEFVNQSEY</sequence>
<evidence type="ECO:0000313" key="1">
    <source>
        <dbReference type="EMBL" id="ABB43514.1"/>
    </source>
</evidence>
<gene>
    <name evidence="1" type="ordered locus">Suden_0233</name>
</gene>
<organism evidence="1 2">
    <name type="scientific">Sulfurimonas denitrificans (strain ATCC 33889 / DSM 1251)</name>
    <name type="common">Thiomicrospira denitrificans (strain ATCC 33889 / DSM 1251)</name>
    <dbReference type="NCBI Taxonomy" id="326298"/>
    <lineage>
        <taxon>Bacteria</taxon>
        <taxon>Pseudomonadati</taxon>
        <taxon>Campylobacterota</taxon>
        <taxon>Epsilonproteobacteria</taxon>
        <taxon>Campylobacterales</taxon>
        <taxon>Sulfurimonadaceae</taxon>
        <taxon>Sulfurimonas</taxon>
    </lineage>
</organism>
<dbReference type="Proteomes" id="UP000002714">
    <property type="component" value="Chromosome"/>
</dbReference>
<evidence type="ECO:0000313" key="2">
    <source>
        <dbReference type="Proteomes" id="UP000002714"/>
    </source>
</evidence>
<dbReference type="EMBL" id="CP000153">
    <property type="protein sequence ID" value="ABB43514.1"/>
    <property type="molecule type" value="Genomic_DNA"/>
</dbReference>
<keyword evidence="2" id="KW-1185">Reference proteome</keyword>
<dbReference type="AlphaFoldDB" id="Q30U17"/>
<dbReference type="RefSeq" id="WP_011371869.1">
    <property type="nucleotide sequence ID" value="NC_007575.1"/>
</dbReference>
<proteinExistence type="predicted"/>
<dbReference type="STRING" id="326298.Suden_0233"/>
<name>Q30U17_SULDN</name>
<dbReference type="KEGG" id="tdn:Suden_0233"/>
<accession>Q30U17</accession>